<gene>
    <name evidence="19" type="primary">murB</name>
    <name evidence="21" type="ordered locus">Theam_0717</name>
</gene>
<dbReference type="EC" id="1.3.1.98" evidence="5 19"/>
<evidence type="ECO:0000313" key="21">
    <source>
        <dbReference type="EMBL" id="ADU96684.1"/>
    </source>
</evidence>
<dbReference type="Gene3D" id="3.30.465.10">
    <property type="match status" value="1"/>
</dbReference>
<dbReference type="GO" id="GO:0005829">
    <property type="term" value="C:cytosol"/>
    <property type="evidence" value="ECO:0007669"/>
    <property type="project" value="TreeGrafter"/>
</dbReference>
<evidence type="ECO:0000256" key="13">
    <source>
        <dbReference type="ARBA" id="ARBA00022984"/>
    </source>
</evidence>
<dbReference type="GO" id="GO:0008360">
    <property type="term" value="P:regulation of cell shape"/>
    <property type="evidence" value="ECO:0007669"/>
    <property type="project" value="UniProtKB-KW"/>
</dbReference>
<dbReference type="RefSeq" id="WP_013537470.1">
    <property type="nucleotide sequence ID" value="NC_014926.1"/>
</dbReference>
<keyword evidence="22" id="KW-1185">Reference proteome</keyword>
<reference evidence="21" key="1">
    <citation type="submission" date="2011-01" db="EMBL/GenBank/DDBJ databases">
        <title>Complete sequence of chromosome of Thermovibrio ammonificans HB-1.</title>
        <authorList>
            <consortium name="US DOE Joint Genome Institute"/>
            <person name="Lucas S."/>
            <person name="Copeland A."/>
            <person name="Lapidus A."/>
            <person name="Cheng J.-F."/>
            <person name="Goodwin L."/>
            <person name="Pitluck S."/>
            <person name="Davenport K."/>
            <person name="Detter J.C."/>
            <person name="Han C."/>
            <person name="Tapia R."/>
            <person name="Land M."/>
            <person name="Hauser L."/>
            <person name="Kyrpides N."/>
            <person name="Ivanova N."/>
            <person name="Ovchinnikova G."/>
            <person name="Vetriani C."/>
            <person name="Woyke T."/>
        </authorList>
    </citation>
    <scope>NUCLEOTIDE SEQUENCE [LARGE SCALE GENOMIC DNA]</scope>
    <source>
        <strain evidence="21">HB-1</strain>
    </source>
</reference>
<keyword evidence="12 19" id="KW-0133">Cell shape</keyword>
<dbReference type="InterPro" id="IPR016167">
    <property type="entry name" value="FAD-bd_PCMH_sub1"/>
</dbReference>
<comment type="function">
    <text evidence="2 19">Cell wall formation.</text>
</comment>
<feature type="active site" description="Proton donor" evidence="19">
    <location>
        <position position="203"/>
    </location>
</feature>
<evidence type="ECO:0000259" key="20">
    <source>
        <dbReference type="PROSITE" id="PS51387"/>
    </source>
</evidence>
<evidence type="ECO:0000256" key="4">
    <source>
        <dbReference type="ARBA" id="ARBA00004752"/>
    </source>
</evidence>
<feature type="domain" description="FAD-binding PCMH-type" evidence="20">
    <location>
        <begin position="14"/>
        <end position="174"/>
    </location>
</feature>
<evidence type="ECO:0000256" key="15">
    <source>
        <dbReference type="ARBA" id="ARBA00023306"/>
    </source>
</evidence>
<keyword evidence="11 19" id="KW-0521">NADP</keyword>
<dbReference type="InterPro" id="IPR016166">
    <property type="entry name" value="FAD-bd_PCMH"/>
</dbReference>
<evidence type="ECO:0000256" key="17">
    <source>
        <dbReference type="ARBA" id="ARBA00031026"/>
    </source>
</evidence>
<protein>
    <recommendedName>
        <fullName evidence="6 19">UDP-N-acetylenolpyruvoylglucosamine reductase</fullName>
        <ecNumber evidence="5 19">1.3.1.98</ecNumber>
    </recommendedName>
    <alternativeName>
        <fullName evidence="17 19">UDP-N-acetylmuramate dehydrogenase</fullName>
    </alternativeName>
</protein>
<dbReference type="PROSITE" id="PS51387">
    <property type="entry name" value="FAD_PCMH"/>
    <property type="match status" value="1"/>
</dbReference>
<name>E8T6A0_THEA1</name>
<dbReference type="PANTHER" id="PTHR21071:SF4">
    <property type="entry name" value="UDP-N-ACETYLENOLPYRUVOYLGLUCOSAMINE REDUCTASE"/>
    <property type="match status" value="1"/>
</dbReference>
<dbReference type="GO" id="GO:0071555">
    <property type="term" value="P:cell wall organization"/>
    <property type="evidence" value="ECO:0007669"/>
    <property type="project" value="UniProtKB-KW"/>
</dbReference>
<dbReference type="NCBIfam" id="TIGR00179">
    <property type="entry name" value="murB"/>
    <property type="match status" value="1"/>
</dbReference>
<evidence type="ECO:0000256" key="12">
    <source>
        <dbReference type="ARBA" id="ARBA00022960"/>
    </source>
</evidence>
<dbReference type="KEGG" id="tam:Theam_0717"/>
<comment type="similarity">
    <text evidence="19">Belongs to the MurB family.</text>
</comment>
<dbReference type="Proteomes" id="UP000006362">
    <property type="component" value="Chromosome"/>
</dbReference>
<dbReference type="InterPro" id="IPR003170">
    <property type="entry name" value="MurB"/>
</dbReference>
<evidence type="ECO:0000256" key="5">
    <source>
        <dbReference type="ARBA" id="ARBA00012518"/>
    </source>
</evidence>
<comment type="pathway">
    <text evidence="4 19">Cell wall biogenesis; peptidoglycan biosynthesis.</text>
</comment>
<dbReference type="eggNOG" id="COG0812">
    <property type="taxonomic scope" value="Bacteria"/>
</dbReference>
<sequence>MQAEILPAAAVTTIGLGSSRKVWFPENLTELKELVKRGLYPLGGGSNLVLKDEPDRELLSLKFLKKAEFNGNHLKLGAGVTLREILTLQSQKGFLLLEFLAGIPRATVGGLIAQNAGAFKKEVKELLESVTFITYNGEVATLTKSEIEKSFGYRESPFPKTGVVVEAVFRITPSPVNKVKRLIRHYLKKRLEKQPPPVKTAGSTFKNTPAGAAGLLLDRCGLKGFRVGGVKFSEKHANFTINEGGSFKEFEELIEIATQRVYSTYGVKLELEVKVV</sequence>
<comment type="cofactor">
    <cofactor evidence="1 19">
        <name>FAD</name>
        <dbReference type="ChEBI" id="CHEBI:57692"/>
    </cofactor>
</comment>
<dbReference type="EMBL" id="CP002444">
    <property type="protein sequence ID" value="ADU96684.1"/>
    <property type="molecule type" value="Genomic_DNA"/>
</dbReference>
<keyword evidence="10 19" id="KW-0274">FAD</keyword>
<evidence type="ECO:0000256" key="2">
    <source>
        <dbReference type="ARBA" id="ARBA00003921"/>
    </source>
</evidence>
<comment type="catalytic activity">
    <reaction evidence="18 19">
        <text>UDP-N-acetyl-alpha-D-muramate + NADP(+) = UDP-N-acetyl-3-O-(1-carboxyvinyl)-alpha-D-glucosamine + NADPH + H(+)</text>
        <dbReference type="Rhea" id="RHEA:12248"/>
        <dbReference type="ChEBI" id="CHEBI:15378"/>
        <dbReference type="ChEBI" id="CHEBI:57783"/>
        <dbReference type="ChEBI" id="CHEBI:58349"/>
        <dbReference type="ChEBI" id="CHEBI:68483"/>
        <dbReference type="ChEBI" id="CHEBI:70757"/>
        <dbReference type="EC" id="1.3.1.98"/>
    </reaction>
</comment>
<dbReference type="STRING" id="648996.Theam_0717"/>
<dbReference type="GO" id="GO:0009252">
    <property type="term" value="P:peptidoglycan biosynthetic process"/>
    <property type="evidence" value="ECO:0007669"/>
    <property type="project" value="UniProtKB-UniRule"/>
</dbReference>
<evidence type="ECO:0000256" key="8">
    <source>
        <dbReference type="ARBA" id="ARBA00022618"/>
    </source>
</evidence>
<feature type="active site" evidence="19">
    <location>
        <position position="272"/>
    </location>
</feature>
<dbReference type="GO" id="GO:0008762">
    <property type="term" value="F:UDP-N-acetylmuramate dehydrogenase activity"/>
    <property type="evidence" value="ECO:0007669"/>
    <property type="project" value="UniProtKB-UniRule"/>
</dbReference>
<dbReference type="InterPro" id="IPR036635">
    <property type="entry name" value="MurB_C_sf"/>
</dbReference>
<dbReference type="Pfam" id="PF01565">
    <property type="entry name" value="FAD_binding_4"/>
    <property type="match status" value="1"/>
</dbReference>
<evidence type="ECO:0000256" key="9">
    <source>
        <dbReference type="ARBA" id="ARBA00022630"/>
    </source>
</evidence>
<evidence type="ECO:0000256" key="6">
    <source>
        <dbReference type="ARBA" id="ARBA00015188"/>
    </source>
</evidence>
<dbReference type="GO" id="GO:0051301">
    <property type="term" value="P:cell division"/>
    <property type="evidence" value="ECO:0007669"/>
    <property type="project" value="UniProtKB-KW"/>
</dbReference>
<dbReference type="SUPFAM" id="SSF56194">
    <property type="entry name" value="Uridine diphospho-N-Acetylenolpyruvylglucosamine reductase, MurB, C-terminal domain"/>
    <property type="match status" value="1"/>
</dbReference>
<dbReference type="UniPathway" id="UPA00219"/>
<keyword evidence="8 19" id="KW-0132">Cell division</keyword>
<evidence type="ECO:0000256" key="11">
    <source>
        <dbReference type="ARBA" id="ARBA00022857"/>
    </source>
</evidence>
<organism evidence="21 22">
    <name type="scientific">Thermovibrio ammonificans (strain DSM 15698 / JCM 12110 / HB-1)</name>
    <dbReference type="NCBI Taxonomy" id="648996"/>
    <lineage>
        <taxon>Bacteria</taxon>
        <taxon>Pseudomonadati</taxon>
        <taxon>Aquificota</taxon>
        <taxon>Aquificia</taxon>
        <taxon>Desulfurobacteriales</taxon>
        <taxon>Desulfurobacteriaceae</taxon>
        <taxon>Thermovibrio</taxon>
    </lineage>
</organism>
<evidence type="ECO:0000256" key="19">
    <source>
        <dbReference type="HAMAP-Rule" id="MF_00037"/>
    </source>
</evidence>
<evidence type="ECO:0000313" key="22">
    <source>
        <dbReference type="Proteomes" id="UP000006362"/>
    </source>
</evidence>
<dbReference type="GO" id="GO:0071949">
    <property type="term" value="F:FAD binding"/>
    <property type="evidence" value="ECO:0007669"/>
    <property type="project" value="InterPro"/>
</dbReference>
<keyword evidence="16 19" id="KW-0961">Cell wall biogenesis/degradation</keyword>
<accession>E8T6A0</accession>
<dbReference type="OrthoDB" id="9804753at2"/>
<evidence type="ECO:0000256" key="18">
    <source>
        <dbReference type="ARBA" id="ARBA00048914"/>
    </source>
</evidence>
<evidence type="ECO:0000256" key="7">
    <source>
        <dbReference type="ARBA" id="ARBA00022490"/>
    </source>
</evidence>
<dbReference type="InterPro" id="IPR036318">
    <property type="entry name" value="FAD-bd_PCMH-like_sf"/>
</dbReference>
<dbReference type="InterPro" id="IPR006094">
    <property type="entry name" value="Oxid_FAD_bind_N"/>
</dbReference>
<evidence type="ECO:0000256" key="14">
    <source>
        <dbReference type="ARBA" id="ARBA00023002"/>
    </source>
</evidence>
<feature type="active site" evidence="19">
    <location>
        <position position="154"/>
    </location>
</feature>
<dbReference type="Pfam" id="PF02873">
    <property type="entry name" value="MurB_C"/>
    <property type="match status" value="1"/>
</dbReference>
<dbReference type="HOGENOM" id="CLU_035304_1_0_0"/>
<dbReference type="Gene3D" id="3.30.43.10">
    <property type="entry name" value="Uridine Diphospho-n-acetylenolpyruvylglucosamine Reductase, domain 2"/>
    <property type="match status" value="1"/>
</dbReference>
<dbReference type="AlphaFoldDB" id="E8T6A0"/>
<dbReference type="Gene3D" id="3.90.78.10">
    <property type="entry name" value="UDP-N-acetylenolpyruvoylglucosamine reductase, C-terminal domain"/>
    <property type="match status" value="1"/>
</dbReference>
<keyword evidence="7 19" id="KW-0963">Cytoplasm</keyword>
<dbReference type="PANTHER" id="PTHR21071">
    <property type="entry name" value="UDP-N-ACETYLENOLPYRUVOYLGLUCOSAMINE REDUCTASE"/>
    <property type="match status" value="1"/>
</dbReference>
<keyword evidence="13 19" id="KW-0573">Peptidoglycan synthesis</keyword>
<dbReference type="InterPro" id="IPR016169">
    <property type="entry name" value="FAD-bd_PCMH_sub2"/>
</dbReference>
<evidence type="ECO:0000256" key="1">
    <source>
        <dbReference type="ARBA" id="ARBA00001974"/>
    </source>
</evidence>
<dbReference type="HAMAP" id="MF_00037">
    <property type="entry name" value="MurB"/>
    <property type="match status" value="1"/>
</dbReference>
<evidence type="ECO:0000256" key="3">
    <source>
        <dbReference type="ARBA" id="ARBA00004496"/>
    </source>
</evidence>
<comment type="subcellular location">
    <subcellularLocation>
        <location evidence="3 19">Cytoplasm</location>
    </subcellularLocation>
</comment>
<keyword evidence="15 19" id="KW-0131">Cell cycle</keyword>
<dbReference type="InterPro" id="IPR011601">
    <property type="entry name" value="MurB_C"/>
</dbReference>
<evidence type="ECO:0000256" key="10">
    <source>
        <dbReference type="ARBA" id="ARBA00022827"/>
    </source>
</evidence>
<evidence type="ECO:0000256" key="16">
    <source>
        <dbReference type="ARBA" id="ARBA00023316"/>
    </source>
</evidence>
<dbReference type="SUPFAM" id="SSF56176">
    <property type="entry name" value="FAD-binding/transporter-associated domain-like"/>
    <property type="match status" value="1"/>
</dbReference>
<keyword evidence="9 19" id="KW-0285">Flavoprotein</keyword>
<proteinExistence type="inferred from homology"/>
<keyword evidence="14 19" id="KW-0560">Oxidoreductase</keyword>